<keyword evidence="3" id="KW-1185">Reference proteome</keyword>
<feature type="region of interest" description="Disordered" evidence="1">
    <location>
        <begin position="99"/>
        <end position="118"/>
    </location>
</feature>
<reference evidence="2 3" key="1">
    <citation type="journal article" date="2013" name="BMC Genomics">
        <title>Reconstruction of the lipid metabolism for the microalga Monoraphidium neglectum from its genome sequence reveals characteristics suitable for biofuel production.</title>
        <authorList>
            <person name="Bogen C."/>
            <person name="Al-Dilaimi A."/>
            <person name="Albersmeier A."/>
            <person name="Wichmann J."/>
            <person name="Grundmann M."/>
            <person name="Rupp O."/>
            <person name="Lauersen K.J."/>
            <person name="Blifernez-Klassen O."/>
            <person name="Kalinowski J."/>
            <person name="Goesmann A."/>
            <person name="Mussgnug J.H."/>
            <person name="Kruse O."/>
        </authorList>
    </citation>
    <scope>NUCLEOTIDE SEQUENCE [LARGE SCALE GENOMIC DNA]</scope>
    <source>
        <strain evidence="2 3">SAG 48.87</strain>
    </source>
</reference>
<sequence length="204" mass="22540">MDEYSVRRLAARWGWTEVQHNVASRVMGFVRGGERVNVYYTTAPPARILPAAPAAAPGTVGTCVDHPRAGKTQLFRRNQTLATLGNIFQDPRVHTGAGYYRRHSSTRPEPSQGCGSGGHHMWARLATQKAQDHLFDQWDSTCTGVLALGAGYFLVNHDGSTAWSGVPIELHNKVNGRQKSLARVDYVVLGEGDDYFVQVRWLHA</sequence>
<dbReference type="GeneID" id="25726884"/>
<accession>A0A0D2N4I8</accession>
<dbReference type="AlphaFoldDB" id="A0A0D2N4I8"/>
<dbReference type="RefSeq" id="XP_013906211.1">
    <property type="nucleotide sequence ID" value="XM_014050757.1"/>
</dbReference>
<protein>
    <submittedName>
        <fullName evidence="2">Uncharacterized protein</fullName>
    </submittedName>
</protein>
<organism evidence="2 3">
    <name type="scientific">Monoraphidium neglectum</name>
    <dbReference type="NCBI Taxonomy" id="145388"/>
    <lineage>
        <taxon>Eukaryota</taxon>
        <taxon>Viridiplantae</taxon>
        <taxon>Chlorophyta</taxon>
        <taxon>core chlorophytes</taxon>
        <taxon>Chlorophyceae</taxon>
        <taxon>CS clade</taxon>
        <taxon>Sphaeropleales</taxon>
        <taxon>Selenastraceae</taxon>
        <taxon>Monoraphidium</taxon>
    </lineage>
</organism>
<evidence type="ECO:0000313" key="3">
    <source>
        <dbReference type="Proteomes" id="UP000054498"/>
    </source>
</evidence>
<dbReference type="KEGG" id="mng:MNEG_0766"/>
<evidence type="ECO:0000256" key="1">
    <source>
        <dbReference type="SAM" id="MobiDB-lite"/>
    </source>
</evidence>
<proteinExistence type="predicted"/>
<name>A0A0D2N4I8_9CHLO</name>
<dbReference type="OrthoDB" id="509720at2759"/>
<evidence type="ECO:0000313" key="2">
    <source>
        <dbReference type="EMBL" id="KIZ07192.1"/>
    </source>
</evidence>
<dbReference type="Proteomes" id="UP000054498">
    <property type="component" value="Unassembled WGS sequence"/>
</dbReference>
<dbReference type="EMBL" id="KK100285">
    <property type="protein sequence ID" value="KIZ07192.1"/>
    <property type="molecule type" value="Genomic_DNA"/>
</dbReference>
<gene>
    <name evidence="2" type="ORF">MNEG_0766</name>
</gene>